<dbReference type="FunFam" id="2.60.40.10:FF:000049">
    <property type="entry name" value="Leukocyte immunoglobulin-like receptor subfamily B member 1"/>
    <property type="match status" value="3"/>
</dbReference>
<feature type="transmembrane region" description="Helical" evidence="16">
    <location>
        <begin position="573"/>
        <end position="591"/>
    </location>
</feature>
<keyword evidence="9" id="KW-1015">Disulfide bond</keyword>
<evidence type="ECO:0000256" key="10">
    <source>
        <dbReference type="ARBA" id="ARBA00023170"/>
    </source>
</evidence>
<dbReference type="InterPro" id="IPR050412">
    <property type="entry name" value="Ig-like_Receptors_ImmuneReg"/>
</dbReference>
<evidence type="ECO:0000256" key="2">
    <source>
        <dbReference type="ARBA" id="ARBA00006531"/>
    </source>
</evidence>
<feature type="chain" id="PRO_5010317250" description="Natural cytotoxicity triggering receptor 1" evidence="17">
    <location>
        <begin position="19"/>
        <end position="669"/>
    </location>
</feature>
<gene>
    <name evidence="20" type="primary">LOC105994230</name>
</gene>
<feature type="domain" description="Immunoglobulin" evidence="18">
    <location>
        <begin position="445"/>
        <end position="527"/>
    </location>
</feature>
<feature type="domain" description="Immunoglobulin" evidence="18">
    <location>
        <begin position="350"/>
        <end position="434"/>
    </location>
</feature>
<evidence type="ECO:0000256" key="6">
    <source>
        <dbReference type="ARBA" id="ARBA00022737"/>
    </source>
</evidence>
<feature type="transmembrane region" description="Helical" evidence="16">
    <location>
        <begin position="223"/>
        <end position="244"/>
    </location>
</feature>
<dbReference type="InterPro" id="IPR013783">
    <property type="entry name" value="Ig-like_fold"/>
</dbReference>
<dbReference type="Proteomes" id="UP000081671">
    <property type="component" value="Unplaced"/>
</dbReference>
<evidence type="ECO:0000256" key="15">
    <source>
        <dbReference type="SAM" id="MobiDB-lite"/>
    </source>
</evidence>
<evidence type="ECO:0000256" key="16">
    <source>
        <dbReference type="SAM" id="Phobius"/>
    </source>
</evidence>
<evidence type="ECO:0000256" key="14">
    <source>
        <dbReference type="ARBA" id="ARBA00041225"/>
    </source>
</evidence>
<feature type="domain" description="Immunoglobulin" evidence="18">
    <location>
        <begin position="34"/>
        <end position="117"/>
    </location>
</feature>
<accession>A0A1S3G2R5</accession>
<keyword evidence="19" id="KW-1185">Reference proteome</keyword>
<evidence type="ECO:0000256" key="4">
    <source>
        <dbReference type="ARBA" id="ARBA00022692"/>
    </source>
</evidence>
<dbReference type="InParanoid" id="A0A1S3G2R5"/>
<dbReference type="GeneID" id="105994230"/>
<protein>
    <recommendedName>
        <fullName evidence="13">Natural cytotoxicity triggering receptor 1</fullName>
    </recommendedName>
    <alternativeName>
        <fullName evidence="14">Natural killer cell p46-related protein</fullName>
    </alternativeName>
</protein>
<keyword evidence="3" id="KW-1003">Cell membrane</keyword>
<dbReference type="Pfam" id="PF13895">
    <property type="entry name" value="Ig_2"/>
    <property type="match status" value="2"/>
</dbReference>
<feature type="transmembrane region" description="Helical" evidence="16">
    <location>
        <begin position="146"/>
        <end position="164"/>
    </location>
</feature>
<keyword evidence="10" id="KW-0675">Receptor</keyword>
<keyword evidence="12" id="KW-0393">Immunoglobulin domain</keyword>
<evidence type="ECO:0000256" key="5">
    <source>
        <dbReference type="ARBA" id="ARBA00022729"/>
    </source>
</evidence>
<dbReference type="KEGG" id="dord:105994230"/>
<dbReference type="RefSeq" id="XP_012883096.1">
    <property type="nucleotide sequence ID" value="XM_013027642.1"/>
</dbReference>
<keyword evidence="6" id="KW-0677">Repeat</keyword>
<dbReference type="AlphaFoldDB" id="A0A1S3G2R5"/>
<name>A0A1S3G2R5_DIPOR</name>
<dbReference type="SMART" id="SM00409">
    <property type="entry name" value="IG"/>
    <property type="match status" value="3"/>
</dbReference>
<dbReference type="FunCoup" id="A0A1S3G2R5">
    <property type="interactions" value="383"/>
</dbReference>
<dbReference type="PANTHER" id="PTHR11738:SF14">
    <property type="entry name" value="NATURAL CYTOTOXICITY TRIGGERING RECEPTOR 1"/>
    <property type="match status" value="1"/>
</dbReference>
<evidence type="ECO:0000256" key="17">
    <source>
        <dbReference type="SAM" id="SignalP"/>
    </source>
</evidence>
<keyword evidence="11" id="KW-0325">Glycoprotein</keyword>
<feature type="signal peptide" evidence="17">
    <location>
        <begin position="1"/>
        <end position="18"/>
    </location>
</feature>
<proteinExistence type="inferred from homology"/>
<evidence type="ECO:0000256" key="9">
    <source>
        <dbReference type="ARBA" id="ARBA00023157"/>
    </source>
</evidence>
<keyword evidence="8 16" id="KW-0472">Membrane</keyword>
<organism evidence="19 20">
    <name type="scientific">Dipodomys ordii</name>
    <name type="common">Ord's kangaroo rat</name>
    <dbReference type="NCBI Taxonomy" id="10020"/>
    <lineage>
        <taxon>Eukaryota</taxon>
        <taxon>Metazoa</taxon>
        <taxon>Chordata</taxon>
        <taxon>Craniata</taxon>
        <taxon>Vertebrata</taxon>
        <taxon>Euteleostomi</taxon>
        <taxon>Mammalia</taxon>
        <taxon>Eutheria</taxon>
        <taxon>Euarchontoglires</taxon>
        <taxon>Glires</taxon>
        <taxon>Rodentia</taxon>
        <taxon>Castorimorpha</taxon>
        <taxon>Heteromyidae</taxon>
        <taxon>Dipodomyinae</taxon>
        <taxon>Dipodomys</taxon>
    </lineage>
</organism>
<sequence>MALALAALLYIGLSVDSAAQGQGGSLPRPVLRAEPSSVVAQGSAVTLWCKRAWKSQKFHLYKGDKYRWALKIPGTPGKRTAFFMWAMTKDNAGRYFCFYLSPAGWSDHSEPSRVVVTENTSNSFTLPSEPDSRPKCPTGDHTAQNLLRLGLALLVLVALVWLLAEDWLSRKKHRLELQAGDVGDGRQLGGPGTAHDLMVPDFHLNLRRLPWPSRWHYGRDGRCPIGLFFFYALACVLVLCSMQVSTPSPWLPSLSYLASSVFSTLSPWVFVCSDARVSWLRSSGGSGIFPTPPYPVHLGQAEPSVCQAPHWPGSPWAMPSTLPALLWAGLCLSQIGVHTQTLSKPTIQAIPSHLVPVGSRVEIWCQGVRGAVEYQLHFEGGLHAVERPKSPRSESNARFLISVVSQGSAGQYRCLYWSGELWSEYSDLLDLVVTGLYDTPTLSVHPGPEVAMGEPVTFRCQLDMATNTFFLMKEGWPSPEQLRFGNLQAEFPMGPATRSHRGTYRCFGSYNNHLWSFPSNPVRLEVTGDVGNTSFAPTNPPTSSPGPWQAFNSIPGWGLQQDFTPGDHTAQNLLRLGLALLVLVALAWLLAGDRISRKKAQAGAVSWGRSRWQTARRPWMDGRSRGAQPGGEAGTLSCLSCDGQTEGGTAGNGEPSPGVGLEGVPCPCP</sequence>
<evidence type="ECO:0000256" key="1">
    <source>
        <dbReference type="ARBA" id="ARBA00004251"/>
    </source>
</evidence>
<dbReference type="InterPro" id="IPR003599">
    <property type="entry name" value="Ig_sub"/>
</dbReference>
<evidence type="ECO:0000256" key="12">
    <source>
        <dbReference type="ARBA" id="ARBA00023319"/>
    </source>
</evidence>
<evidence type="ECO:0000256" key="3">
    <source>
        <dbReference type="ARBA" id="ARBA00022475"/>
    </source>
</evidence>
<evidence type="ECO:0000259" key="18">
    <source>
        <dbReference type="SMART" id="SM00409"/>
    </source>
</evidence>
<dbReference type="STRING" id="10020.ENSDORP00000014886"/>
<evidence type="ECO:0000313" key="19">
    <source>
        <dbReference type="Proteomes" id="UP000081671"/>
    </source>
</evidence>
<dbReference type="GO" id="GO:0005886">
    <property type="term" value="C:plasma membrane"/>
    <property type="evidence" value="ECO:0007669"/>
    <property type="project" value="UniProtKB-SubCell"/>
</dbReference>
<keyword evidence="7 16" id="KW-1133">Transmembrane helix</keyword>
<dbReference type="InterPro" id="IPR036179">
    <property type="entry name" value="Ig-like_dom_sf"/>
</dbReference>
<keyword evidence="5 17" id="KW-0732">Signal</keyword>
<reference evidence="20" key="1">
    <citation type="submission" date="2025-08" db="UniProtKB">
        <authorList>
            <consortium name="RefSeq"/>
        </authorList>
    </citation>
    <scope>IDENTIFICATION</scope>
    <source>
        <tissue evidence="20">Kidney</tissue>
    </source>
</reference>
<dbReference type="Gene3D" id="2.60.40.10">
    <property type="entry name" value="Immunoglobulins"/>
    <property type="match status" value="3"/>
</dbReference>
<keyword evidence="4 16" id="KW-0812">Transmembrane</keyword>
<comment type="similarity">
    <text evidence="2">Belongs to the natural cytotoxicity receptor (NCR) family.</text>
</comment>
<evidence type="ECO:0000313" key="20">
    <source>
        <dbReference type="RefSeq" id="XP_012883096.1"/>
    </source>
</evidence>
<evidence type="ECO:0000256" key="7">
    <source>
        <dbReference type="ARBA" id="ARBA00022989"/>
    </source>
</evidence>
<evidence type="ECO:0000256" key="8">
    <source>
        <dbReference type="ARBA" id="ARBA00023136"/>
    </source>
</evidence>
<dbReference type="PANTHER" id="PTHR11738">
    <property type="entry name" value="MHC CLASS I NK CELL RECEPTOR"/>
    <property type="match status" value="1"/>
</dbReference>
<comment type="subcellular location">
    <subcellularLocation>
        <location evidence="1">Cell membrane</location>
        <topology evidence="1">Single-pass type I membrane protein</topology>
    </subcellularLocation>
</comment>
<dbReference type="SUPFAM" id="SSF48726">
    <property type="entry name" value="Immunoglobulin"/>
    <property type="match status" value="3"/>
</dbReference>
<evidence type="ECO:0000256" key="13">
    <source>
        <dbReference type="ARBA" id="ARBA00040484"/>
    </source>
</evidence>
<dbReference type="OrthoDB" id="9837647at2759"/>
<feature type="region of interest" description="Disordered" evidence="15">
    <location>
        <begin position="620"/>
        <end position="669"/>
    </location>
</feature>
<dbReference type="GO" id="GO:0002764">
    <property type="term" value="P:immune response-regulating signaling pathway"/>
    <property type="evidence" value="ECO:0007669"/>
    <property type="project" value="TreeGrafter"/>
</dbReference>
<evidence type="ECO:0000256" key="11">
    <source>
        <dbReference type="ARBA" id="ARBA00023180"/>
    </source>
</evidence>